<proteinExistence type="predicted"/>
<dbReference type="EMBL" id="CP039346">
    <property type="protein sequence ID" value="QCD82518.1"/>
    <property type="molecule type" value="Genomic_DNA"/>
</dbReference>
<evidence type="ECO:0000256" key="1">
    <source>
        <dbReference type="SAM" id="MobiDB-lite"/>
    </source>
</evidence>
<evidence type="ECO:0000313" key="3">
    <source>
        <dbReference type="Proteomes" id="UP000501690"/>
    </source>
</evidence>
<accession>A0A4D6L213</accession>
<evidence type="ECO:0000313" key="2">
    <source>
        <dbReference type="EMBL" id="QCD82518.1"/>
    </source>
</evidence>
<sequence length="54" mass="5437">MNDGSRSDPLNQSSAGTSMAPGGSVSPPGDSPTLGLSRRREAPGGEGYSAKQYP</sequence>
<organism evidence="2 3">
    <name type="scientific">Vigna unguiculata</name>
    <name type="common">Cowpea</name>
    <dbReference type="NCBI Taxonomy" id="3917"/>
    <lineage>
        <taxon>Eukaryota</taxon>
        <taxon>Viridiplantae</taxon>
        <taxon>Streptophyta</taxon>
        <taxon>Embryophyta</taxon>
        <taxon>Tracheophyta</taxon>
        <taxon>Spermatophyta</taxon>
        <taxon>Magnoliopsida</taxon>
        <taxon>eudicotyledons</taxon>
        <taxon>Gunneridae</taxon>
        <taxon>Pentapetalae</taxon>
        <taxon>rosids</taxon>
        <taxon>fabids</taxon>
        <taxon>Fabales</taxon>
        <taxon>Fabaceae</taxon>
        <taxon>Papilionoideae</taxon>
        <taxon>50 kb inversion clade</taxon>
        <taxon>NPAAA clade</taxon>
        <taxon>indigoferoid/millettioid clade</taxon>
        <taxon>Phaseoleae</taxon>
        <taxon>Vigna</taxon>
    </lineage>
</organism>
<feature type="region of interest" description="Disordered" evidence="1">
    <location>
        <begin position="1"/>
        <end position="54"/>
    </location>
</feature>
<keyword evidence="3" id="KW-1185">Reference proteome</keyword>
<name>A0A4D6L213_VIGUN</name>
<dbReference type="AlphaFoldDB" id="A0A4D6L213"/>
<reference evidence="2 3" key="1">
    <citation type="submission" date="2019-04" db="EMBL/GenBank/DDBJ databases">
        <title>An improved genome assembly and genetic linkage map for asparagus bean, Vigna unguiculata ssp. sesquipedialis.</title>
        <authorList>
            <person name="Xia Q."/>
            <person name="Zhang R."/>
            <person name="Dong Y."/>
        </authorList>
    </citation>
    <scope>NUCLEOTIDE SEQUENCE [LARGE SCALE GENOMIC DNA]</scope>
    <source>
        <tissue evidence="2">Leaf</tissue>
    </source>
</reference>
<gene>
    <name evidence="2" type="ORF">DEO72_LG2g2858</name>
</gene>
<feature type="compositionally biased region" description="Polar residues" evidence="1">
    <location>
        <begin position="8"/>
        <end position="17"/>
    </location>
</feature>
<dbReference type="Proteomes" id="UP000501690">
    <property type="component" value="Linkage Group LG2"/>
</dbReference>
<feature type="compositionally biased region" description="Low complexity" evidence="1">
    <location>
        <begin position="21"/>
        <end position="32"/>
    </location>
</feature>
<protein>
    <submittedName>
        <fullName evidence="2">Uncharacterized protein</fullName>
    </submittedName>
</protein>